<dbReference type="PRINTS" id="PR00625">
    <property type="entry name" value="JDOMAIN"/>
</dbReference>
<evidence type="ECO:0000256" key="7">
    <source>
        <dbReference type="SAM" id="Phobius"/>
    </source>
</evidence>
<accession>A0A9W7AAR0</accession>
<feature type="region of interest" description="Disordered" evidence="6">
    <location>
        <begin position="46"/>
        <end position="77"/>
    </location>
</feature>
<name>A0A9W7AAR0_9STRA</name>
<evidence type="ECO:0000256" key="8">
    <source>
        <dbReference type="SAM" id="SignalP"/>
    </source>
</evidence>
<dbReference type="Proteomes" id="UP001165085">
    <property type="component" value="Unassembled WGS sequence"/>
</dbReference>
<dbReference type="GO" id="GO:0006457">
    <property type="term" value="P:protein folding"/>
    <property type="evidence" value="ECO:0007669"/>
    <property type="project" value="InterPro"/>
</dbReference>
<keyword evidence="11" id="KW-1185">Reference proteome</keyword>
<dbReference type="SMART" id="SM00271">
    <property type="entry name" value="DnaJ"/>
    <property type="match status" value="1"/>
</dbReference>
<evidence type="ECO:0000256" key="3">
    <source>
        <dbReference type="ARBA" id="ARBA00022989"/>
    </source>
</evidence>
<feature type="transmembrane region" description="Helical" evidence="7">
    <location>
        <begin position="206"/>
        <end position="224"/>
    </location>
</feature>
<dbReference type="Gene3D" id="1.10.287.110">
    <property type="entry name" value="DnaJ domain"/>
    <property type="match status" value="1"/>
</dbReference>
<dbReference type="PROSITE" id="PS50076">
    <property type="entry name" value="DNAJ_2"/>
    <property type="match status" value="1"/>
</dbReference>
<keyword evidence="4 7" id="KW-0472">Membrane</keyword>
<evidence type="ECO:0000256" key="1">
    <source>
        <dbReference type="ARBA" id="ARBA00004141"/>
    </source>
</evidence>
<dbReference type="SUPFAM" id="SSF46565">
    <property type="entry name" value="Chaperone J-domain"/>
    <property type="match status" value="1"/>
</dbReference>
<dbReference type="AlphaFoldDB" id="A0A9W7AAR0"/>
<dbReference type="GO" id="GO:0005789">
    <property type="term" value="C:endoplasmic reticulum membrane"/>
    <property type="evidence" value="ECO:0007669"/>
    <property type="project" value="TreeGrafter"/>
</dbReference>
<dbReference type="InterPro" id="IPR018253">
    <property type="entry name" value="DnaJ_domain_CS"/>
</dbReference>
<comment type="caution">
    <text evidence="10">The sequence shown here is derived from an EMBL/GenBank/DDBJ whole genome shotgun (WGS) entry which is preliminary data.</text>
</comment>
<keyword evidence="8" id="KW-0732">Signal</keyword>
<organism evidence="10 11">
    <name type="scientific">Triparma strigata</name>
    <dbReference type="NCBI Taxonomy" id="1606541"/>
    <lineage>
        <taxon>Eukaryota</taxon>
        <taxon>Sar</taxon>
        <taxon>Stramenopiles</taxon>
        <taxon>Ochrophyta</taxon>
        <taxon>Bolidophyceae</taxon>
        <taxon>Parmales</taxon>
        <taxon>Triparmaceae</taxon>
        <taxon>Triparma</taxon>
    </lineage>
</organism>
<keyword evidence="5" id="KW-0143">Chaperone</keyword>
<dbReference type="InterPro" id="IPR036869">
    <property type="entry name" value="J_dom_sf"/>
</dbReference>
<evidence type="ECO:0000313" key="11">
    <source>
        <dbReference type="Proteomes" id="UP001165085"/>
    </source>
</evidence>
<feature type="compositionally biased region" description="Basic and acidic residues" evidence="6">
    <location>
        <begin position="292"/>
        <end position="311"/>
    </location>
</feature>
<keyword evidence="2 7" id="KW-0812">Transmembrane</keyword>
<keyword evidence="3 7" id="KW-1133">Transmembrane helix</keyword>
<evidence type="ECO:0000256" key="6">
    <source>
        <dbReference type="SAM" id="MobiDB-lite"/>
    </source>
</evidence>
<dbReference type="InterPro" id="IPR001623">
    <property type="entry name" value="DnaJ_domain"/>
</dbReference>
<dbReference type="PROSITE" id="PS00636">
    <property type="entry name" value="DNAJ_1"/>
    <property type="match status" value="1"/>
</dbReference>
<sequence length="482" mass="55212">MYLTSPVARLFALALAFVSLRTFDCLKMNAFDEMYQKKATLDLVEEEEVGDAPSSSSTISVEDEDSETPGAGEKKENNVLEELDWGQNYDPNDQFCGKYDCYAVLGLDYETSKGEGTLTKSEISQVYRAMSRKYHPDKLIAKQKGMSKRAQKKLRSRFVYIAKAHEVLQDPERKMSYDYYHKAPNSEYDAAFGKSYSVHFAPTSPLSMVIMGIILALSVLSYVLRRNKYDVIKGHVVVAAVNDFSNMEGGGTESIWTRDKCLELMKVVLGKEAYQEEKANKGKGGKKVKKGSKADSPKKENGEGKEKDAAVDKQDEALVAKLKEASSKADIDPKKLNKKEITKKYLELFCPIVVEMSYDDFGGGYRKPKVPDDLFAYMFVVFLFVDFPKWVAFWVRFHYRRLKKIEYDDGEIKYFTKKSMGTRWDILTDEDKVAALKRELWIEENLDTWDYEMDVRLYGQKKANLIRKFKKEGSGGMEDYDY</sequence>
<feature type="chain" id="PRO_5040830827" description="J domain-containing protein" evidence="8">
    <location>
        <begin position="23"/>
        <end position="482"/>
    </location>
</feature>
<gene>
    <name evidence="10" type="ORF">TrST_g7497</name>
</gene>
<feature type="signal peptide" evidence="8">
    <location>
        <begin position="1"/>
        <end position="22"/>
    </location>
</feature>
<dbReference type="OrthoDB" id="10250354at2759"/>
<evidence type="ECO:0000256" key="2">
    <source>
        <dbReference type="ARBA" id="ARBA00022692"/>
    </source>
</evidence>
<dbReference type="EMBL" id="BRXY01000112">
    <property type="protein sequence ID" value="GMH66836.1"/>
    <property type="molecule type" value="Genomic_DNA"/>
</dbReference>
<comment type="subcellular location">
    <subcellularLocation>
        <location evidence="1">Membrane</location>
        <topology evidence="1">Multi-pass membrane protein</topology>
    </subcellularLocation>
</comment>
<feature type="domain" description="J" evidence="9">
    <location>
        <begin position="100"/>
        <end position="181"/>
    </location>
</feature>
<dbReference type="Pfam" id="PF00226">
    <property type="entry name" value="DnaJ"/>
    <property type="match status" value="1"/>
</dbReference>
<proteinExistence type="predicted"/>
<feature type="transmembrane region" description="Helical" evidence="7">
    <location>
        <begin position="374"/>
        <end position="395"/>
    </location>
</feature>
<dbReference type="CDD" id="cd06257">
    <property type="entry name" value="DnaJ"/>
    <property type="match status" value="1"/>
</dbReference>
<evidence type="ECO:0000256" key="5">
    <source>
        <dbReference type="ARBA" id="ARBA00023186"/>
    </source>
</evidence>
<evidence type="ECO:0000259" key="9">
    <source>
        <dbReference type="PROSITE" id="PS50076"/>
    </source>
</evidence>
<evidence type="ECO:0000256" key="4">
    <source>
        <dbReference type="ARBA" id="ARBA00023136"/>
    </source>
</evidence>
<protein>
    <recommendedName>
        <fullName evidence="9">J domain-containing protein</fullName>
    </recommendedName>
</protein>
<feature type="compositionally biased region" description="Basic residues" evidence="6">
    <location>
        <begin position="281"/>
        <end position="291"/>
    </location>
</feature>
<feature type="region of interest" description="Disordered" evidence="6">
    <location>
        <begin position="279"/>
        <end position="311"/>
    </location>
</feature>
<reference evidence="11" key="1">
    <citation type="journal article" date="2023" name="Commun. Biol.">
        <title>Genome analysis of Parmales, the sister group of diatoms, reveals the evolutionary specialization of diatoms from phago-mixotrophs to photoautotrophs.</title>
        <authorList>
            <person name="Ban H."/>
            <person name="Sato S."/>
            <person name="Yoshikawa S."/>
            <person name="Yamada K."/>
            <person name="Nakamura Y."/>
            <person name="Ichinomiya M."/>
            <person name="Sato N."/>
            <person name="Blanc-Mathieu R."/>
            <person name="Endo H."/>
            <person name="Kuwata A."/>
            <person name="Ogata H."/>
        </authorList>
    </citation>
    <scope>NUCLEOTIDE SEQUENCE [LARGE SCALE GENOMIC DNA]</scope>
    <source>
        <strain evidence="11">NIES 3701</strain>
    </source>
</reference>
<evidence type="ECO:0000313" key="10">
    <source>
        <dbReference type="EMBL" id="GMH66836.1"/>
    </source>
</evidence>
<dbReference type="PANTHER" id="PTHR44176">
    <property type="entry name" value="DNAJ HOMOLOG SUBFAMILY C MEMBER 25"/>
    <property type="match status" value="1"/>
</dbReference>
<dbReference type="PANTHER" id="PTHR44176:SF1">
    <property type="entry name" value="DNAJ HOMOLOG SUBFAMILY C MEMBER 25"/>
    <property type="match status" value="1"/>
</dbReference>
<dbReference type="InterPro" id="IPR044632">
    <property type="entry name" value="DNAJC25-like"/>
</dbReference>